<dbReference type="Gene3D" id="3.40.50.300">
    <property type="entry name" value="P-loop containing nucleotide triphosphate hydrolases"/>
    <property type="match status" value="1"/>
</dbReference>
<dbReference type="InterPro" id="IPR052026">
    <property type="entry name" value="ExeA_AAA_ATPase_DNA-bind"/>
</dbReference>
<dbReference type="SMART" id="SM00382">
    <property type="entry name" value="AAA"/>
    <property type="match status" value="1"/>
</dbReference>
<evidence type="ECO:0000313" key="2">
    <source>
        <dbReference type="EMBL" id="DAD74297.1"/>
    </source>
</evidence>
<dbReference type="InterPro" id="IPR027417">
    <property type="entry name" value="P-loop_NTPase"/>
</dbReference>
<dbReference type="PROSITE" id="PS50943">
    <property type="entry name" value="HTH_CROC1"/>
    <property type="match status" value="1"/>
</dbReference>
<dbReference type="CDD" id="cd00093">
    <property type="entry name" value="HTH_XRE"/>
    <property type="match status" value="1"/>
</dbReference>
<evidence type="ECO:0000259" key="1">
    <source>
        <dbReference type="PROSITE" id="PS50943"/>
    </source>
</evidence>
<proteinExistence type="predicted"/>
<feature type="domain" description="HTH cro/C1-type" evidence="1">
    <location>
        <begin position="20"/>
        <end position="75"/>
    </location>
</feature>
<name>A0A8S5LW89_9CAUD</name>
<dbReference type="PANTHER" id="PTHR35894">
    <property type="entry name" value="GENERAL SECRETION PATHWAY PROTEIN A-RELATED"/>
    <property type="match status" value="1"/>
</dbReference>
<protein>
    <submittedName>
        <fullName evidence="2">Putative ATPase, putative transposase</fullName>
    </submittedName>
</protein>
<dbReference type="InterPro" id="IPR001387">
    <property type="entry name" value="Cro/C1-type_HTH"/>
</dbReference>
<dbReference type="Pfam" id="PF13401">
    <property type="entry name" value="AAA_22"/>
    <property type="match status" value="1"/>
</dbReference>
<reference evidence="2" key="1">
    <citation type="journal article" date="2021" name="Proc. Natl. Acad. Sci. U.S.A.">
        <title>A Catalog of Tens of Thousands of Viruses from Human Metagenomes Reveals Hidden Associations with Chronic Diseases.</title>
        <authorList>
            <person name="Tisza M.J."/>
            <person name="Buck C.B."/>
        </authorList>
    </citation>
    <scope>NUCLEOTIDE SEQUENCE</scope>
    <source>
        <strain evidence="2">CtabX13</strain>
    </source>
</reference>
<organism evidence="2">
    <name type="scientific">Siphoviridae sp. ctabX13</name>
    <dbReference type="NCBI Taxonomy" id="2826389"/>
    <lineage>
        <taxon>Viruses</taxon>
        <taxon>Duplodnaviria</taxon>
        <taxon>Heunggongvirae</taxon>
        <taxon>Uroviricota</taxon>
        <taxon>Caudoviricetes</taxon>
    </lineage>
</organism>
<dbReference type="GO" id="GO:0016887">
    <property type="term" value="F:ATP hydrolysis activity"/>
    <property type="evidence" value="ECO:0007669"/>
    <property type="project" value="InterPro"/>
</dbReference>
<dbReference type="PANTHER" id="PTHR35894:SF5">
    <property type="entry name" value="MU-LIKE PROPHAGE FLUMU DNA TRANSPOSITION PROTEIN B"/>
    <property type="match status" value="1"/>
</dbReference>
<dbReference type="InterPro" id="IPR010982">
    <property type="entry name" value="Lambda_DNA-bd_dom_sf"/>
</dbReference>
<dbReference type="Gene3D" id="1.10.260.40">
    <property type="entry name" value="lambda repressor-like DNA-binding domains"/>
    <property type="match status" value="1"/>
</dbReference>
<accession>A0A8S5LW89</accession>
<sequence>MTEDTKVVNGMSEENAIEALKKYRDETGKSQSTIAKELGLSSGAVSSFLSGNYKTPHTIIPKIEALLSICETKVLAPRAPEFAMTGISKKVMDAIEYCHLQGKIGVIYGDAGIGKTMAIKEYVKNNPMSVFITISPAFATMSGVNDLLSEAVGVRERNSRRIYIELVNRLKGSGRVIIIDEAQHLTKKTLEHLRSISDESGVGICLVGNEEVYTRLKGSGKADFAQIFSRIARREPLFLNSIKKSDIEKIFFESHLDNEGIDFLYKIAGTRYGIRGAVNVYVAAVALFDHIGAEEIIRVAKQMNIG</sequence>
<dbReference type="InterPro" id="IPR049945">
    <property type="entry name" value="AAA_22"/>
</dbReference>
<dbReference type="InterPro" id="IPR003593">
    <property type="entry name" value="AAA+_ATPase"/>
</dbReference>
<dbReference type="SUPFAM" id="SSF47413">
    <property type="entry name" value="lambda repressor-like DNA-binding domains"/>
    <property type="match status" value="1"/>
</dbReference>
<dbReference type="SUPFAM" id="SSF52540">
    <property type="entry name" value="P-loop containing nucleoside triphosphate hydrolases"/>
    <property type="match status" value="1"/>
</dbReference>
<dbReference type="EMBL" id="BK014758">
    <property type="protein sequence ID" value="DAD74297.1"/>
    <property type="molecule type" value="Genomic_DNA"/>
</dbReference>
<dbReference type="GO" id="GO:0003677">
    <property type="term" value="F:DNA binding"/>
    <property type="evidence" value="ECO:0007669"/>
    <property type="project" value="InterPro"/>
</dbReference>